<keyword evidence="3" id="KW-1185">Reference proteome</keyword>
<comment type="caution">
    <text evidence="2">The sequence shown here is derived from an EMBL/GenBank/DDBJ whole genome shotgun (WGS) entry which is preliminary data.</text>
</comment>
<dbReference type="AlphaFoldDB" id="A0A369J3C7"/>
<dbReference type="EMBL" id="LUEZ02000145">
    <property type="protein sequence ID" value="RDB15650.1"/>
    <property type="molecule type" value="Genomic_DNA"/>
</dbReference>
<protein>
    <submittedName>
        <fullName evidence="2">Uncharacterized protein</fullName>
    </submittedName>
</protein>
<evidence type="ECO:0000313" key="2">
    <source>
        <dbReference type="EMBL" id="RDB15650.1"/>
    </source>
</evidence>
<accession>A0A369J3C7</accession>
<evidence type="ECO:0000313" key="3">
    <source>
        <dbReference type="Proteomes" id="UP000076154"/>
    </source>
</evidence>
<feature type="non-terminal residue" evidence="2">
    <location>
        <position position="138"/>
    </location>
</feature>
<name>A0A369J3C7_HYPMA</name>
<proteinExistence type="predicted"/>
<evidence type="ECO:0000256" key="1">
    <source>
        <dbReference type="SAM" id="MobiDB-lite"/>
    </source>
</evidence>
<dbReference type="InParanoid" id="A0A369J3C7"/>
<feature type="non-terminal residue" evidence="2">
    <location>
        <position position="1"/>
    </location>
</feature>
<dbReference type="Proteomes" id="UP000076154">
    <property type="component" value="Unassembled WGS sequence"/>
</dbReference>
<sequence length="138" mass="15467">LLCPTSRSRRPAHPNLSLPPKITLAPRPTRLPFNPAPRVFSFPTIEADFDASPPRSVPRSPLNALPFQSAHRLSGNRKGAQSFLSFAHDIFDTIKMNTITYNNNTTITNCNHNRFLTTLTRHPSHPSSRTRANMHTTT</sequence>
<organism evidence="2 3">
    <name type="scientific">Hypsizygus marmoreus</name>
    <name type="common">White beech mushroom</name>
    <name type="synonym">Agaricus marmoreus</name>
    <dbReference type="NCBI Taxonomy" id="39966"/>
    <lineage>
        <taxon>Eukaryota</taxon>
        <taxon>Fungi</taxon>
        <taxon>Dikarya</taxon>
        <taxon>Basidiomycota</taxon>
        <taxon>Agaricomycotina</taxon>
        <taxon>Agaricomycetes</taxon>
        <taxon>Agaricomycetidae</taxon>
        <taxon>Agaricales</taxon>
        <taxon>Tricholomatineae</taxon>
        <taxon>Lyophyllaceae</taxon>
        <taxon>Hypsizygus</taxon>
    </lineage>
</organism>
<feature type="region of interest" description="Disordered" evidence="1">
    <location>
        <begin position="119"/>
        <end position="138"/>
    </location>
</feature>
<gene>
    <name evidence="2" type="ORF">Hypma_003998</name>
</gene>
<reference evidence="2" key="1">
    <citation type="submission" date="2018-04" db="EMBL/GenBank/DDBJ databases">
        <title>Whole genome sequencing of Hypsizygus marmoreus.</title>
        <authorList>
            <person name="Choi I.-G."/>
            <person name="Min B."/>
            <person name="Kim J.-G."/>
            <person name="Kim S."/>
            <person name="Oh Y.-L."/>
            <person name="Kong W.-S."/>
            <person name="Park H."/>
            <person name="Jeong J."/>
            <person name="Song E.-S."/>
        </authorList>
    </citation>
    <scope>NUCLEOTIDE SEQUENCE [LARGE SCALE GENOMIC DNA]</scope>
    <source>
        <strain evidence="2">51987-8</strain>
    </source>
</reference>